<keyword evidence="6" id="KW-1185">Reference proteome</keyword>
<sequence>MKKNKIRLLIRKYLRIVVKARENETISDAFVRKKKNLYIKFNQKTFSIDELDCILEYMGLQEGDYIFLHCSLKSFFQFENMNSEILINKILSKIGESGVLMMPGSGDNQNFLDVLYTPSSFGKITEVFRSNYPIKRSLNSYFSVSYLNGKDSCYKDNHIKSRYPFDEKSPFNDLLVNDGKILCLGIGKHPHKITFIHYVVYRLLKDNKNFEKIIGKELNTTLVLEDRSKIEKNIIVRADGLKNDKRNISKLAKNTHHKYLKKGKLDCYCCNAVDIFDTAKQMMNSNIKFYKI</sequence>
<comment type="catalytic activity">
    <reaction evidence="4">
        <text>a 2-deoxystreptamine antibiotic + acetyl-CoA = an N(3)-acetyl-2-deoxystreptamine antibiotic + CoA + H(+)</text>
        <dbReference type="Rhea" id="RHEA:12665"/>
        <dbReference type="ChEBI" id="CHEBI:15378"/>
        <dbReference type="ChEBI" id="CHEBI:57287"/>
        <dbReference type="ChEBI" id="CHEBI:57288"/>
        <dbReference type="ChEBI" id="CHEBI:57921"/>
        <dbReference type="ChEBI" id="CHEBI:77452"/>
        <dbReference type="EC" id="2.3.1.81"/>
    </reaction>
</comment>
<dbReference type="InterPro" id="IPR003679">
    <property type="entry name" value="Amioglycoside_AcTrfase"/>
</dbReference>
<dbReference type="Proteomes" id="UP000502998">
    <property type="component" value="Chromosome"/>
</dbReference>
<keyword evidence="3 4" id="KW-0012">Acyltransferase</keyword>
<dbReference type="GO" id="GO:0046677">
    <property type="term" value="P:response to antibiotic"/>
    <property type="evidence" value="ECO:0007669"/>
    <property type="project" value="UniProtKB-KW"/>
</dbReference>
<gene>
    <name evidence="5" type="ORF">EsVE80_05300</name>
</gene>
<dbReference type="SUPFAM" id="SSF110710">
    <property type="entry name" value="TTHA0583/YokD-like"/>
    <property type="match status" value="1"/>
</dbReference>
<dbReference type="EC" id="2.3.1.-" evidence="4"/>
<proteinExistence type="inferred from homology"/>
<dbReference type="Pfam" id="PF02522">
    <property type="entry name" value="Antibiotic_NAT"/>
    <property type="match status" value="1"/>
</dbReference>
<accession>A0A679IPP9</accession>
<dbReference type="AlphaFoldDB" id="A0A679IPP9"/>
<evidence type="ECO:0000313" key="6">
    <source>
        <dbReference type="Proteomes" id="UP000502998"/>
    </source>
</evidence>
<dbReference type="GO" id="GO:0046353">
    <property type="term" value="F:aminoglycoside 3-N-acetyltransferase activity"/>
    <property type="evidence" value="ECO:0007669"/>
    <property type="project" value="UniProtKB-EC"/>
</dbReference>
<dbReference type="KEGG" id="esg:EsVE80_05300"/>
<keyword evidence="2 4" id="KW-0808">Transferase</keyword>
<protein>
    <recommendedName>
        <fullName evidence="4">Aminoglycoside N(3)-acetyltransferase</fullName>
        <ecNumber evidence="4">2.3.1.-</ecNumber>
    </recommendedName>
</protein>
<dbReference type="InterPro" id="IPR028345">
    <property type="entry name" value="Antibiotic_NAT-like"/>
</dbReference>
<dbReference type="EMBL" id="AP022822">
    <property type="protein sequence ID" value="BCA85007.1"/>
    <property type="molecule type" value="Genomic_DNA"/>
</dbReference>
<name>A0A679IPP9_9ENTE</name>
<evidence type="ECO:0000313" key="5">
    <source>
        <dbReference type="EMBL" id="BCA85007.1"/>
    </source>
</evidence>
<reference evidence="5 6" key="1">
    <citation type="submission" date="2020-02" db="EMBL/GenBank/DDBJ databases">
        <title>Characterization of vanA genotype vancomycin-resistant Enterococcus saigonensis VE80.</title>
        <authorList>
            <person name="Harada T."/>
            <person name="Motooka D."/>
            <person name="Nakamura S."/>
            <person name="Yamamoto Y."/>
            <person name="Kawahara R."/>
            <person name="Kawatsu K."/>
        </authorList>
    </citation>
    <scope>NUCLEOTIDE SEQUENCE [LARGE SCALE GENOMIC DNA]</scope>
    <source>
        <strain evidence="5 6">VE80</strain>
    </source>
</reference>
<dbReference type="PANTHER" id="PTHR11104">
    <property type="entry name" value="AMINOGLYCOSIDE N3-ACETYLTRANSFERASE"/>
    <property type="match status" value="1"/>
</dbReference>
<evidence type="ECO:0000256" key="4">
    <source>
        <dbReference type="RuleBase" id="RU365031"/>
    </source>
</evidence>
<keyword evidence="4" id="KW-0046">Antibiotic resistance</keyword>
<evidence type="ECO:0000256" key="2">
    <source>
        <dbReference type="ARBA" id="ARBA00022679"/>
    </source>
</evidence>
<evidence type="ECO:0000256" key="1">
    <source>
        <dbReference type="ARBA" id="ARBA00006383"/>
    </source>
</evidence>
<evidence type="ECO:0000256" key="3">
    <source>
        <dbReference type="ARBA" id="ARBA00023315"/>
    </source>
</evidence>
<comment type="similarity">
    <text evidence="1 4">Belongs to the antibiotic N-acetyltransferase family.</text>
</comment>
<dbReference type="PANTHER" id="PTHR11104:SF0">
    <property type="entry name" value="SPBETA PROPHAGE-DERIVED AMINOGLYCOSIDE N(3')-ACETYLTRANSFERASE-LIKE PROTEIN YOKD"/>
    <property type="match status" value="1"/>
</dbReference>
<dbReference type="RefSeq" id="WP_173102372.1">
    <property type="nucleotide sequence ID" value="NZ_AP022822.1"/>
</dbReference>
<organism evidence="5 6">
    <name type="scientific">Enterococcus saigonensis</name>
    <dbReference type="NCBI Taxonomy" id="1805431"/>
    <lineage>
        <taxon>Bacteria</taxon>
        <taxon>Bacillati</taxon>
        <taxon>Bacillota</taxon>
        <taxon>Bacilli</taxon>
        <taxon>Lactobacillales</taxon>
        <taxon>Enterococcaceae</taxon>
        <taxon>Enterococcus</taxon>
    </lineage>
</organism>